<feature type="transmembrane region" description="Helical" evidence="7">
    <location>
        <begin position="29"/>
        <end position="52"/>
    </location>
</feature>
<accession>W5IIQ7</accession>
<feature type="transmembrane region" description="Helical" evidence="7">
    <location>
        <begin position="121"/>
        <end position="142"/>
    </location>
</feature>
<dbReference type="PROSITE" id="PS50928">
    <property type="entry name" value="ABC_TM1"/>
    <property type="match status" value="1"/>
</dbReference>
<protein>
    <recommendedName>
        <fullName evidence="8">ABC transmembrane type-1 domain-containing protein</fullName>
    </recommendedName>
</protein>
<dbReference type="Pfam" id="PF00528">
    <property type="entry name" value="BPD_transp_1"/>
    <property type="match status" value="1"/>
</dbReference>
<keyword evidence="4 7" id="KW-0812">Transmembrane</keyword>
<dbReference type="EMBL" id="ADCX01000003">
    <property type="protein sequence ID" value="EFG26895.1"/>
    <property type="molecule type" value="Genomic_DNA"/>
</dbReference>
<evidence type="ECO:0000256" key="2">
    <source>
        <dbReference type="ARBA" id="ARBA00022448"/>
    </source>
</evidence>
<dbReference type="InterPro" id="IPR051393">
    <property type="entry name" value="ABC_transporter_permease"/>
</dbReference>
<evidence type="ECO:0000256" key="4">
    <source>
        <dbReference type="ARBA" id="ARBA00022692"/>
    </source>
</evidence>
<dbReference type="InterPro" id="IPR035906">
    <property type="entry name" value="MetI-like_sf"/>
</dbReference>
<feature type="domain" description="ABC transmembrane type-1" evidence="8">
    <location>
        <begin position="84"/>
        <end position="298"/>
    </location>
</feature>
<keyword evidence="5 7" id="KW-1133">Transmembrane helix</keyword>
<keyword evidence="6 7" id="KW-0472">Membrane</keyword>
<feature type="transmembrane region" description="Helical" evidence="7">
    <location>
        <begin position="87"/>
        <end position="109"/>
    </location>
</feature>
<keyword evidence="3" id="KW-1003">Cell membrane</keyword>
<dbReference type="SUPFAM" id="SSF161098">
    <property type="entry name" value="MetI-like"/>
    <property type="match status" value="1"/>
</dbReference>
<keyword evidence="10" id="KW-1185">Reference proteome</keyword>
<evidence type="ECO:0000313" key="9">
    <source>
        <dbReference type="EMBL" id="EFG26895.1"/>
    </source>
</evidence>
<dbReference type="CDD" id="cd06261">
    <property type="entry name" value="TM_PBP2"/>
    <property type="match status" value="1"/>
</dbReference>
<gene>
    <name evidence="9" type="ORF">HMPREF9020_00524</name>
</gene>
<dbReference type="PANTHER" id="PTHR30193">
    <property type="entry name" value="ABC TRANSPORTER PERMEASE PROTEIN"/>
    <property type="match status" value="1"/>
</dbReference>
<evidence type="ECO:0000313" key="10">
    <source>
        <dbReference type="Proteomes" id="UP000005777"/>
    </source>
</evidence>
<proteinExistence type="inferred from homology"/>
<reference evidence="9 10" key="1">
    <citation type="submission" date="2012-01" db="EMBL/GenBank/DDBJ databases">
        <title>The Genome Sequence of Scardovia inopinata F0304.</title>
        <authorList>
            <consortium name="The Broad Institute Genome Sequencing Platform"/>
            <person name="Ward D."/>
            <person name="Earl A."/>
            <person name="Feldgarden M."/>
            <person name="Gevers D."/>
            <person name="Young S."/>
            <person name="Zeng Q."/>
            <person name="Koehrsen M."/>
            <person name="Alvarado L."/>
            <person name="Berlin A.M."/>
            <person name="Borenstein D."/>
            <person name="Chapman S.B."/>
            <person name="Chen Z."/>
            <person name="Engels R."/>
            <person name="Freedman E."/>
            <person name="Gellesch M."/>
            <person name="Goldberg J."/>
            <person name="Griggs A."/>
            <person name="Gujja S."/>
            <person name="Heilman E.R."/>
            <person name="Heiman D.I."/>
            <person name="Hepburn T.A."/>
            <person name="Howarth C."/>
            <person name="Jen D."/>
            <person name="Larson L."/>
            <person name="Mehta T."/>
            <person name="Park D."/>
            <person name="Pearson M."/>
            <person name="Richards J."/>
            <person name="Roberts A."/>
            <person name="Saif S."/>
            <person name="Shea T.D."/>
            <person name="Shenoy N."/>
            <person name="Sisk P."/>
            <person name="Stolte C."/>
            <person name="Sykes S.N."/>
            <person name="Walk T."/>
            <person name="White J."/>
            <person name="Yandava C."/>
            <person name="Izard J."/>
            <person name="Baranova O.V."/>
            <person name="Blanton J.M."/>
            <person name="Tanner A.C."/>
            <person name="Dewhirst F."/>
            <person name="Haas B."/>
            <person name="Nusbaum C."/>
            <person name="Birren B."/>
        </authorList>
    </citation>
    <scope>NUCLEOTIDE SEQUENCE [LARGE SCALE GENOMIC DNA]</scope>
    <source>
        <strain evidence="9 10">F0304</strain>
    </source>
</reference>
<dbReference type="GO" id="GO:0055085">
    <property type="term" value="P:transmembrane transport"/>
    <property type="evidence" value="ECO:0007669"/>
    <property type="project" value="InterPro"/>
</dbReference>
<dbReference type="Gene3D" id="1.10.3720.10">
    <property type="entry name" value="MetI-like"/>
    <property type="match status" value="1"/>
</dbReference>
<comment type="subcellular location">
    <subcellularLocation>
        <location evidence="1 7">Cell membrane</location>
        <topology evidence="1 7">Multi-pass membrane protein</topology>
    </subcellularLocation>
</comment>
<feature type="transmembrane region" description="Helical" evidence="7">
    <location>
        <begin position="232"/>
        <end position="250"/>
    </location>
</feature>
<comment type="similarity">
    <text evidence="7">Belongs to the binding-protein-dependent transport system permease family.</text>
</comment>
<evidence type="ECO:0000256" key="1">
    <source>
        <dbReference type="ARBA" id="ARBA00004651"/>
    </source>
</evidence>
<feature type="transmembrane region" description="Helical" evidence="7">
    <location>
        <begin position="277"/>
        <end position="297"/>
    </location>
</feature>
<dbReference type="AlphaFoldDB" id="W5IIQ7"/>
<evidence type="ECO:0000256" key="7">
    <source>
        <dbReference type="RuleBase" id="RU363032"/>
    </source>
</evidence>
<evidence type="ECO:0000256" key="3">
    <source>
        <dbReference type="ARBA" id="ARBA00022475"/>
    </source>
</evidence>
<dbReference type="GO" id="GO:0005886">
    <property type="term" value="C:plasma membrane"/>
    <property type="evidence" value="ECO:0007669"/>
    <property type="project" value="UniProtKB-SubCell"/>
</dbReference>
<evidence type="ECO:0000256" key="6">
    <source>
        <dbReference type="ARBA" id="ARBA00023136"/>
    </source>
</evidence>
<name>W5IIQ7_SCAIO</name>
<evidence type="ECO:0000259" key="8">
    <source>
        <dbReference type="PROSITE" id="PS50928"/>
    </source>
</evidence>
<keyword evidence="2 7" id="KW-0813">Transport</keyword>
<comment type="caution">
    <text evidence="9">The sequence shown here is derived from an EMBL/GenBank/DDBJ whole genome shotgun (WGS) entry which is preliminary data.</text>
</comment>
<dbReference type="HOGENOM" id="CLU_016047_0_2_11"/>
<organism evidence="9 10">
    <name type="scientific">Scardovia inopinata F0304</name>
    <dbReference type="NCBI Taxonomy" id="641146"/>
    <lineage>
        <taxon>Bacteria</taxon>
        <taxon>Bacillati</taxon>
        <taxon>Actinomycetota</taxon>
        <taxon>Actinomycetes</taxon>
        <taxon>Bifidobacteriales</taxon>
        <taxon>Bifidobacteriaceae</taxon>
        <taxon>Scardovia</taxon>
    </lineage>
</organism>
<dbReference type="RefSeq" id="WP_006292885.1">
    <property type="nucleotide sequence ID" value="NZ_GG770225.1"/>
</dbReference>
<dbReference type="Proteomes" id="UP000005777">
    <property type="component" value="Unassembled WGS sequence"/>
</dbReference>
<dbReference type="InterPro" id="IPR000515">
    <property type="entry name" value="MetI-like"/>
</dbReference>
<dbReference type="PANTHER" id="PTHR30193:SF37">
    <property type="entry name" value="INNER MEMBRANE ABC TRANSPORTER PERMEASE PROTEIN YCJO"/>
    <property type="match status" value="1"/>
</dbReference>
<sequence length="305" mass="34218">MAQPVSSETKTKTVSDEIRHQNAVGWGMLLPAFILLLLFIGIPVVLAFGLSFTNARTISPNSTKFIGFQNFTRLFSDPTFWHALRNVVIFSVVVVPVQAGLGLLLAVLINKKVRSSVFFRTIYFMPVITSMVVVALLWMFIYQNDGMLNQVMAKLTFDHWQAVDWLNNPQTALGAIIVMSIWQAVGQHMLIWLSGLQTIPEELYEAAELDGCTAWQQFKNVTWPCLRSTRNMILITITIAAMSLFTQINVMTQGGPRDATTTVVYEAVRSGFQQQEMGYASAIALVFFIIIMIISGIQRRLTREA</sequence>
<evidence type="ECO:0000256" key="5">
    <source>
        <dbReference type="ARBA" id="ARBA00022989"/>
    </source>
</evidence>
<dbReference type="eggNOG" id="COG1175">
    <property type="taxonomic scope" value="Bacteria"/>
</dbReference>